<proteinExistence type="predicted"/>
<sequence>MYRVGSIASVAVFSRFETRGGGWDCCEVLGVGIGVEAGGFFFFFHVEIGDDFFLQRERQRHMKCELISMGVHYGIWVNHWYSSNF</sequence>
<comment type="caution">
    <text evidence="1">The sequence shown here is derived from an EMBL/GenBank/DDBJ whole genome shotgun (WGS) entry which is preliminary data.</text>
</comment>
<organism evidence="1 2">
    <name type="scientific">Monilinia fructicola</name>
    <name type="common">Brown rot fungus</name>
    <name type="synonym">Ciboria fructicola</name>
    <dbReference type="NCBI Taxonomy" id="38448"/>
    <lineage>
        <taxon>Eukaryota</taxon>
        <taxon>Fungi</taxon>
        <taxon>Dikarya</taxon>
        <taxon>Ascomycota</taxon>
        <taxon>Pezizomycotina</taxon>
        <taxon>Leotiomycetes</taxon>
        <taxon>Helotiales</taxon>
        <taxon>Sclerotiniaceae</taxon>
        <taxon>Monilinia</taxon>
    </lineage>
</organism>
<dbReference type="AlphaFoldDB" id="A0A5M9JUK1"/>
<keyword evidence="2" id="KW-1185">Reference proteome</keyword>
<evidence type="ECO:0000313" key="1">
    <source>
        <dbReference type="EMBL" id="KAA8573198.1"/>
    </source>
</evidence>
<name>A0A5M9JUK1_MONFR</name>
<gene>
    <name evidence="1" type="ORF">EYC84_003704</name>
</gene>
<evidence type="ECO:0000313" key="2">
    <source>
        <dbReference type="Proteomes" id="UP000322873"/>
    </source>
</evidence>
<dbReference type="EMBL" id="VICG01000004">
    <property type="protein sequence ID" value="KAA8573198.1"/>
    <property type="molecule type" value="Genomic_DNA"/>
</dbReference>
<protein>
    <submittedName>
        <fullName evidence="1">Uncharacterized protein</fullName>
    </submittedName>
</protein>
<reference evidence="1 2" key="1">
    <citation type="submission" date="2019-06" db="EMBL/GenBank/DDBJ databases">
        <title>Genome Sequence of the Brown Rot Fungal Pathogen Monilinia fructicola.</title>
        <authorList>
            <person name="De Miccolis Angelini R.M."/>
            <person name="Landi L."/>
            <person name="Abate D."/>
            <person name="Pollastro S."/>
            <person name="Romanazzi G."/>
            <person name="Faretra F."/>
        </authorList>
    </citation>
    <scope>NUCLEOTIDE SEQUENCE [LARGE SCALE GENOMIC DNA]</scope>
    <source>
        <strain evidence="1 2">Mfrc123</strain>
    </source>
</reference>
<dbReference type="Proteomes" id="UP000322873">
    <property type="component" value="Unassembled WGS sequence"/>
</dbReference>
<accession>A0A5M9JUK1</accession>